<dbReference type="SUPFAM" id="SSF53850">
    <property type="entry name" value="Periplasmic binding protein-like II"/>
    <property type="match status" value="1"/>
</dbReference>
<evidence type="ECO:0000256" key="2">
    <source>
        <dbReference type="ARBA" id="ARBA00023015"/>
    </source>
</evidence>
<dbReference type="PANTHER" id="PTHR30118:SF15">
    <property type="entry name" value="TRANSCRIPTIONAL REGULATORY PROTEIN"/>
    <property type="match status" value="1"/>
</dbReference>
<evidence type="ECO:0000256" key="1">
    <source>
        <dbReference type="ARBA" id="ARBA00009437"/>
    </source>
</evidence>
<dbReference type="Proteomes" id="UP000253226">
    <property type="component" value="Unassembled WGS sequence"/>
</dbReference>
<comment type="caution">
    <text evidence="6">The sequence shown here is derived from an EMBL/GenBank/DDBJ whole genome shotgun (WGS) entry which is preliminary data.</text>
</comment>
<keyword evidence="4" id="KW-0804">Transcription</keyword>
<dbReference type="Pfam" id="PF03466">
    <property type="entry name" value="LysR_substrate"/>
    <property type="match status" value="1"/>
</dbReference>
<dbReference type="PRINTS" id="PR00039">
    <property type="entry name" value="HTHLYSR"/>
</dbReference>
<name>A0A367W8T5_9PROT</name>
<evidence type="ECO:0000256" key="3">
    <source>
        <dbReference type="ARBA" id="ARBA00023125"/>
    </source>
</evidence>
<dbReference type="InterPro" id="IPR036388">
    <property type="entry name" value="WH-like_DNA-bd_sf"/>
</dbReference>
<sequence length="309" mass="34321">MSDIRNLDLNLLRALDALLDERNVTRAAEKLALTQPAVSGMLARLRDSFDDPLFVRGQRGMVPTTRALELAVPVKQVLGDIENLLQPASFDPATAHFTVSVAATDYAQRVILVDLMAALRMRAPGIRVALHPVDGGDLVGRFERGEVDLALMTPETAPPDLLSRRLFDERYVVAMRDDHPDRPQGQSAMLALDRFCDLGHALVSPDGGGFYGVTDAVLDRMGRRRAVVLSVTGFLVLPEILRESDLIAVVPERLVKRFDGISSSTPPIDIPGFTKLAVWHERTHRDPRHQWLRQVMFEVCGHLGRRTQD</sequence>
<dbReference type="GO" id="GO:0003700">
    <property type="term" value="F:DNA-binding transcription factor activity"/>
    <property type="evidence" value="ECO:0007669"/>
    <property type="project" value="InterPro"/>
</dbReference>
<accession>A0A367W8T5</accession>
<proteinExistence type="inferred from homology"/>
<dbReference type="EMBL" id="JPWF01000004">
    <property type="protein sequence ID" value="RCK37823.1"/>
    <property type="molecule type" value="Genomic_DNA"/>
</dbReference>
<gene>
    <name evidence="6" type="ORF">TH19_07235</name>
</gene>
<keyword evidence="3" id="KW-0238">DNA-binding</keyword>
<dbReference type="Pfam" id="PF00126">
    <property type="entry name" value="HTH_1"/>
    <property type="match status" value="1"/>
</dbReference>
<dbReference type="RefSeq" id="WP_114101633.1">
    <property type="nucleotide sequence ID" value="NZ_JPWF01000004.1"/>
</dbReference>
<dbReference type="AlphaFoldDB" id="A0A367W8T5"/>
<dbReference type="Gene3D" id="1.10.10.10">
    <property type="entry name" value="Winged helix-like DNA-binding domain superfamily/Winged helix DNA-binding domain"/>
    <property type="match status" value="1"/>
</dbReference>
<dbReference type="InterPro" id="IPR005119">
    <property type="entry name" value="LysR_subst-bd"/>
</dbReference>
<dbReference type="OrthoDB" id="9774011at2"/>
<dbReference type="SUPFAM" id="SSF46785">
    <property type="entry name" value="Winged helix' DNA-binding domain"/>
    <property type="match status" value="1"/>
</dbReference>
<dbReference type="InterPro" id="IPR036390">
    <property type="entry name" value="WH_DNA-bd_sf"/>
</dbReference>
<evidence type="ECO:0000313" key="7">
    <source>
        <dbReference type="Proteomes" id="UP000253226"/>
    </source>
</evidence>
<reference evidence="6 7" key="1">
    <citation type="submission" date="2014-07" db="EMBL/GenBank/DDBJ databases">
        <title>Draft genome sequence of Thalassospira profundimaris 35.</title>
        <authorList>
            <person name="Lai Q."/>
            <person name="Shao Z."/>
        </authorList>
    </citation>
    <scope>NUCLEOTIDE SEQUENCE [LARGE SCALE GENOMIC DNA]</scope>
    <source>
        <strain evidence="6 7">35</strain>
    </source>
</reference>
<organism evidence="6 7">
    <name type="scientific">Thalassospira profundimaris</name>
    <dbReference type="NCBI Taxonomy" id="502049"/>
    <lineage>
        <taxon>Bacteria</taxon>
        <taxon>Pseudomonadati</taxon>
        <taxon>Pseudomonadota</taxon>
        <taxon>Alphaproteobacteria</taxon>
        <taxon>Rhodospirillales</taxon>
        <taxon>Thalassospiraceae</taxon>
        <taxon>Thalassospira</taxon>
    </lineage>
</organism>
<keyword evidence="2" id="KW-0805">Transcription regulation</keyword>
<evidence type="ECO:0000256" key="4">
    <source>
        <dbReference type="ARBA" id="ARBA00023163"/>
    </source>
</evidence>
<dbReference type="InterPro" id="IPR000847">
    <property type="entry name" value="LysR_HTH_N"/>
</dbReference>
<dbReference type="PANTHER" id="PTHR30118">
    <property type="entry name" value="HTH-TYPE TRANSCRIPTIONAL REGULATOR LEUO-RELATED"/>
    <property type="match status" value="1"/>
</dbReference>
<dbReference type="PROSITE" id="PS50931">
    <property type="entry name" value="HTH_LYSR"/>
    <property type="match status" value="1"/>
</dbReference>
<evidence type="ECO:0000259" key="5">
    <source>
        <dbReference type="PROSITE" id="PS50931"/>
    </source>
</evidence>
<dbReference type="GO" id="GO:0003677">
    <property type="term" value="F:DNA binding"/>
    <property type="evidence" value="ECO:0007669"/>
    <property type="project" value="UniProtKB-KW"/>
</dbReference>
<evidence type="ECO:0000313" key="6">
    <source>
        <dbReference type="EMBL" id="RCK37823.1"/>
    </source>
</evidence>
<comment type="similarity">
    <text evidence="1">Belongs to the LysR transcriptional regulatory family.</text>
</comment>
<protein>
    <submittedName>
        <fullName evidence="6">Transcriptional regulator</fullName>
    </submittedName>
</protein>
<dbReference type="InterPro" id="IPR050389">
    <property type="entry name" value="LysR-type_TF"/>
</dbReference>
<feature type="domain" description="HTH lysR-type" evidence="5">
    <location>
        <begin position="7"/>
        <end position="64"/>
    </location>
</feature>
<dbReference type="Gene3D" id="3.40.190.10">
    <property type="entry name" value="Periplasmic binding protein-like II"/>
    <property type="match status" value="2"/>
</dbReference>